<dbReference type="GO" id="GO:0030870">
    <property type="term" value="C:Mre11 complex"/>
    <property type="evidence" value="ECO:0007669"/>
    <property type="project" value="InterPro"/>
</dbReference>
<dbReference type="OrthoDB" id="552194at2759"/>
<dbReference type="PANTHER" id="PTHR12162">
    <property type="entry name" value="NIBRIN-RELATED"/>
    <property type="match status" value="1"/>
</dbReference>
<gene>
    <name evidence="2" type="ORF">SCP_0802380</name>
</gene>
<dbReference type="GO" id="GO:0000724">
    <property type="term" value="P:double-strand break repair via homologous recombination"/>
    <property type="evidence" value="ECO:0007669"/>
    <property type="project" value="TreeGrafter"/>
</dbReference>
<evidence type="ECO:0000313" key="2">
    <source>
        <dbReference type="EMBL" id="GBE85716.1"/>
    </source>
</evidence>
<evidence type="ECO:0000313" key="3">
    <source>
        <dbReference type="Proteomes" id="UP000287166"/>
    </source>
</evidence>
<dbReference type="AlphaFoldDB" id="A0A401GU32"/>
<proteinExistence type="predicted"/>
<feature type="compositionally biased region" description="Low complexity" evidence="1">
    <location>
        <begin position="889"/>
        <end position="900"/>
    </location>
</feature>
<dbReference type="GeneID" id="38782633"/>
<name>A0A401GU32_9APHY</name>
<feature type="compositionally biased region" description="Polar residues" evidence="1">
    <location>
        <begin position="650"/>
        <end position="662"/>
    </location>
</feature>
<dbReference type="InParanoid" id="A0A401GU32"/>
<accession>A0A401GU32</accession>
<feature type="region of interest" description="Disordered" evidence="1">
    <location>
        <begin position="595"/>
        <end position="696"/>
    </location>
</feature>
<keyword evidence="3" id="KW-1185">Reference proteome</keyword>
<dbReference type="GO" id="GO:0003684">
    <property type="term" value="F:damaged DNA binding"/>
    <property type="evidence" value="ECO:0007669"/>
    <property type="project" value="TreeGrafter"/>
</dbReference>
<dbReference type="Proteomes" id="UP000287166">
    <property type="component" value="Unassembled WGS sequence"/>
</dbReference>
<dbReference type="GO" id="GO:0007095">
    <property type="term" value="P:mitotic G2 DNA damage checkpoint signaling"/>
    <property type="evidence" value="ECO:0007669"/>
    <property type="project" value="InterPro"/>
</dbReference>
<feature type="compositionally biased region" description="Low complexity" evidence="1">
    <location>
        <begin position="407"/>
        <end position="424"/>
    </location>
</feature>
<feature type="compositionally biased region" description="Polar residues" evidence="1">
    <location>
        <begin position="933"/>
        <end position="947"/>
    </location>
</feature>
<organism evidence="2 3">
    <name type="scientific">Sparassis crispa</name>
    <dbReference type="NCBI Taxonomy" id="139825"/>
    <lineage>
        <taxon>Eukaryota</taxon>
        <taxon>Fungi</taxon>
        <taxon>Dikarya</taxon>
        <taxon>Basidiomycota</taxon>
        <taxon>Agaricomycotina</taxon>
        <taxon>Agaricomycetes</taxon>
        <taxon>Polyporales</taxon>
        <taxon>Sparassidaceae</taxon>
        <taxon>Sparassis</taxon>
    </lineage>
</organism>
<sequence>MWVLSGPFDGEDADNLSKINLKLLKTGKEYIVGRKDQPLLIRNKKVSHRHAIFIVKECTEDDVMNSAFKPELILEVFGKPRHIQRPGRKEPLTVNPGQRAVLKHDDSVLMVTGVEVKILWENVCCYSPAPRARLPFSLQSCASLGVSMVVTPRAEVTHHLTPTYTLSPLIAISLISAAQFVKPEWLTDLLSLGESINGAPSMLEQKFVLPPVTKYHPAFSPMLPVALRSFHVWQPDEARVGMFRNYRFIFVGEKGREAQEMMRELVKSGEGEYECCSVDGGRRGLHQVLAKGKGKKRALTLVADEDSIVAAVGDDRWQELEEEATSFDLTFIPHEKILEAVVRADASFLVASSKQQASSPLPDAIPNTIQDEPTFPPHLPRSEPQSAPAPAPETGPPRRRLPRRATSRASSRAPSPPSAASDAAEGQTQAMEPPKPRRTLVRRAGRSRAPTIIGIDDPSMILDGDSVAGGPSAGPEEPAPVEPEGPSRTTAATPGRSSRLKRRVGATQMPPSLLGLSEDVAIPGAGEPPLKKFKALFEESDPDRIAQSQLLGSTGEPLDSQYPYEKQSLTQSESGMTQLPGRTRFGGELLMAVAEEEEEDTTTADVRSQMFGKLTRGAKRKNQAEDGVVQMDEPEPKHKRRAIENVNAVEATTSQRGTQKPPSTVAKPPSKPATQAQKIQKTHGRAGAAPGKPDTDQAFLKAVASTKRGKKIEDFFDREFNNLKISKPDLEHDQQQKEWDVLDDFGDDHNLRGNFMLIMEMDVPEHREGRQPLRRGRERMDWEGRPDFKKFMKKVVIGEGRPLIELLVDNKDYGMESQHLEDGSQMFSQSRSRSAEQPEGRSSKRSQRSGKFVMQTQGKGKSKATAPAVSDVDSGDEEIPQPRTRKKTQTQTQTQSKKQPLFIESDEEQSQGQAVNDDVFDKGFDDDDEELTLRSSGSRTQTTSKKPSAQARGPRKQTIALDVDSDDGATFKGFGARRR</sequence>
<feature type="region of interest" description="Disordered" evidence="1">
    <location>
        <begin position="817"/>
        <end position="979"/>
    </location>
</feature>
<protein>
    <recommendedName>
        <fullName evidence="4">FHA domain-containing protein</fullName>
    </recommendedName>
</protein>
<feature type="compositionally biased region" description="Basic and acidic residues" evidence="1">
    <location>
        <begin position="833"/>
        <end position="842"/>
    </location>
</feature>
<evidence type="ECO:0008006" key="4">
    <source>
        <dbReference type="Google" id="ProtNLM"/>
    </source>
</evidence>
<dbReference type="EMBL" id="BFAD01000008">
    <property type="protein sequence ID" value="GBE85716.1"/>
    <property type="molecule type" value="Genomic_DNA"/>
</dbReference>
<feature type="region of interest" description="Disordered" evidence="1">
    <location>
        <begin position="355"/>
        <end position="528"/>
    </location>
</feature>
<comment type="caution">
    <text evidence="2">The sequence shown here is derived from an EMBL/GenBank/DDBJ whole genome shotgun (WGS) entry which is preliminary data.</text>
</comment>
<feature type="compositionally biased region" description="Basic residues" evidence="1">
    <location>
        <begin position="436"/>
        <end position="446"/>
    </location>
</feature>
<feature type="compositionally biased region" description="Basic residues" evidence="1">
    <location>
        <begin position="397"/>
        <end position="406"/>
    </location>
</feature>
<dbReference type="InterPro" id="IPR040227">
    <property type="entry name" value="Nibrin-rel"/>
</dbReference>
<reference evidence="2 3" key="1">
    <citation type="journal article" date="2018" name="Sci. Rep.">
        <title>Genome sequence of the cauliflower mushroom Sparassis crispa (Hanabiratake) and its association with beneficial usage.</title>
        <authorList>
            <person name="Kiyama R."/>
            <person name="Furutani Y."/>
            <person name="Kawaguchi K."/>
            <person name="Nakanishi T."/>
        </authorList>
    </citation>
    <scope>NUCLEOTIDE SEQUENCE [LARGE SCALE GENOMIC DNA]</scope>
</reference>
<evidence type="ECO:0000256" key="1">
    <source>
        <dbReference type="SAM" id="MobiDB-lite"/>
    </source>
</evidence>
<dbReference type="RefSeq" id="XP_027616629.1">
    <property type="nucleotide sequence ID" value="XM_027760828.1"/>
</dbReference>
<dbReference type="PANTHER" id="PTHR12162:SF0">
    <property type="entry name" value="NIBRIN"/>
    <property type="match status" value="1"/>
</dbReference>